<feature type="compositionally biased region" description="Polar residues" evidence="1">
    <location>
        <begin position="82"/>
        <end position="91"/>
    </location>
</feature>
<keyword evidence="4" id="KW-1185">Reference proteome</keyword>
<dbReference type="EMBL" id="JARAKH010000300">
    <property type="protein sequence ID" value="KAK8374601.1"/>
    <property type="molecule type" value="Genomic_DNA"/>
</dbReference>
<feature type="transmembrane region" description="Helical" evidence="2">
    <location>
        <begin position="12"/>
        <end position="31"/>
    </location>
</feature>
<protein>
    <submittedName>
        <fullName evidence="3">Uncharacterized protein</fullName>
    </submittedName>
</protein>
<comment type="caution">
    <text evidence="3">The sequence shown here is derived from an EMBL/GenBank/DDBJ whole genome shotgun (WGS) entry which is preliminary data.</text>
</comment>
<evidence type="ECO:0000256" key="1">
    <source>
        <dbReference type="SAM" id="MobiDB-lite"/>
    </source>
</evidence>
<evidence type="ECO:0000313" key="3">
    <source>
        <dbReference type="EMBL" id="KAK8374601.1"/>
    </source>
</evidence>
<feature type="region of interest" description="Disordered" evidence="1">
    <location>
        <begin position="59"/>
        <end position="91"/>
    </location>
</feature>
<keyword evidence="2" id="KW-0812">Transmembrane</keyword>
<name>A0AAW0SIJ5_SCYPA</name>
<keyword evidence="2" id="KW-0472">Membrane</keyword>
<sequence length="91" mass="9471">MSGQDCLAWVTYDAVVVTVVVIVGATVTLHFKGTSTATITTTITATTITTTTTKKSVPMRSFLPRGVSSRELRRGESSGGLHNSSPTAIAA</sequence>
<dbReference type="AlphaFoldDB" id="A0AAW0SIJ5"/>
<keyword evidence="2" id="KW-1133">Transmembrane helix</keyword>
<accession>A0AAW0SIJ5</accession>
<evidence type="ECO:0000256" key="2">
    <source>
        <dbReference type="SAM" id="Phobius"/>
    </source>
</evidence>
<proteinExistence type="predicted"/>
<organism evidence="3 4">
    <name type="scientific">Scylla paramamosain</name>
    <name type="common">Mud crab</name>
    <dbReference type="NCBI Taxonomy" id="85552"/>
    <lineage>
        <taxon>Eukaryota</taxon>
        <taxon>Metazoa</taxon>
        <taxon>Ecdysozoa</taxon>
        <taxon>Arthropoda</taxon>
        <taxon>Crustacea</taxon>
        <taxon>Multicrustacea</taxon>
        <taxon>Malacostraca</taxon>
        <taxon>Eumalacostraca</taxon>
        <taxon>Eucarida</taxon>
        <taxon>Decapoda</taxon>
        <taxon>Pleocyemata</taxon>
        <taxon>Brachyura</taxon>
        <taxon>Eubrachyura</taxon>
        <taxon>Portunoidea</taxon>
        <taxon>Portunidae</taxon>
        <taxon>Portuninae</taxon>
        <taxon>Scylla</taxon>
    </lineage>
</organism>
<reference evidence="3 4" key="1">
    <citation type="submission" date="2023-03" db="EMBL/GenBank/DDBJ databases">
        <title>High-quality genome of Scylla paramamosain provides insights in environmental adaptation.</title>
        <authorList>
            <person name="Zhang L."/>
        </authorList>
    </citation>
    <scope>NUCLEOTIDE SEQUENCE [LARGE SCALE GENOMIC DNA]</scope>
    <source>
        <strain evidence="3">LZ_2023a</strain>
        <tissue evidence="3">Muscle</tissue>
    </source>
</reference>
<evidence type="ECO:0000313" key="4">
    <source>
        <dbReference type="Proteomes" id="UP001487740"/>
    </source>
</evidence>
<dbReference type="Proteomes" id="UP001487740">
    <property type="component" value="Unassembled WGS sequence"/>
</dbReference>
<gene>
    <name evidence="3" type="ORF">O3P69_020958</name>
</gene>